<protein>
    <recommendedName>
        <fullName evidence="2">Glycosyl transferase 48 domain-containing protein</fullName>
    </recommendedName>
</protein>
<keyword evidence="1" id="KW-1133">Transmembrane helix</keyword>
<reference evidence="3" key="2">
    <citation type="submission" date="2015-03" db="UniProtKB">
        <authorList>
            <consortium name="EnsemblPlants"/>
        </authorList>
    </citation>
    <scope>IDENTIFICATION</scope>
</reference>
<evidence type="ECO:0000256" key="1">
    <source>
        <dbReference type="SAM" id="Phobius"/>
    </source>
</evidence>
<dbReference type="STRING" id="109376.A0A0D3BTE0"/>
<dbReference type="EnsemblPlants" id="Bo4g054000.1">
    <property type="protein sequence ID" value="Bo4g054000.1"/>
    <property type="gene ID" value="Bo4g054000"/>
</dbReference>
<keyword evidence="4" id="KW-1185">Reference proteome</keyword>
<keyword evidence="1" id="KW-0472">Membrane</keyword>
<dbReference type="GO" id="GO:0000148">
    <property type="term" value="C:1,3-beta-D-glucan synthase complex"/>
    <property type="evidence" value="ECO:0007669"/>
    <property type="project" value="InterPro"/>
</dbReference>
<dbReference type="GO" id="GO:0003843">
    <property type="term" value="F:1,3-beta-D-glucan synthase activity"/>
    <property type="evidence" value="ECO:0007669"/>
    <property type="project" value="InterPro"/>
</dbReference>
<dbReference type="eggNOG" id="KOG0916">
    <property type="taxonomic scope" value="Eukaryota"/>
</dbReference>
<evidence type="ECO:0000313" key="3">
    <source>
        <dbReference type="EnsemblPlants" id="Bo4g054000.1"/>
    </source>
</evidence>
<sequence length="243" mass="27774">MVGSFLFAPFLFNPSGFEWQKVFDDWKDWTKWIYEHDFEGFGVPSEKSWESWWEKEQGHLRHSGVLGVTIEVILASRFFVLQYGIVYQLTAFEENHSIWIYVGSWFVVVIIMLIVKVLGEASPGGTNSHCAFRTTKLVVFLTSVINVIGITVVHLATFGDLFLCMISQACKPLTQRLGLWPLVMKLAWGYDFMMGFILFAVISMMSMFFGPEIQIRLPFNQAFSRGLMVSHILSGRSSANNQD</sequence>
<dbReference type="InterPro" id="IPR003440">
    <property type="entry name" value="Glyco_trans_48_dom"/>
</dbReference>
<evidence type="ECO:0000313" key="4">
    <source>
        <dbReference type="Proteomes" id="UP000032141"/>
    </source>
</evidence>
<feature type="domain" description="Glycosyl transferase 48" evidence="2">
    <location>
        <begin position="2"/>
        <end position="77"/>
    </location>
</feature>
<keyword evidence="1" id="KW-0812">Transmembrane</keyword>
<feature type="transmembrane region" description="Helical" evidence="1">
    <location>
        <begin position="98"/>
        <end position="118"/>
    </location>
</feature>
<dbReference type="Pfam" id="PF02364">
    <property type="entry name" value="Glucan_synthase"/>
    <property type="match status" value="1"/>
</dbReference>
<name>A0A0D3BTE0_BRAOL</name>
<dbReference type="PANTHER" id="PTHR12741">
    <property type="entry name" value="LYST-INTERACTING PROTEIN LIP5 DOPAMINE RESPONSIVE PROTEIN DRG-1"/>
    <property type="match status" value="1"/>
</dbReference>
<dbReference type="GO" id="GO:0006075">
    <property type="term" value="P:(1-&gt;3)-beta-D-glucan biosynthetic process"/>
    <property type="evidence" value="ECO:0007669"/>
    <property type="project" value="InterPro"/>
</dbReference>
<dbReference type="Proteomes" id="UP000032141">
    <property type="component" value="Chromosome C4"/>
</dbReference>
<dbReference type="GO" id="GO:0005886">
    <property type="term" value="C:plasma membrane"/>
    <property type="evidence" value="ECO:0007669"/>
    <property type="project" value="TreeGrafter"/>
</dbReference>
<dbReference type="AlphaFoldDB" id="A0A0D3BTE0"/>
<dbReference type="Gramene" id="Bo4g054000.1">
    <property type="protein sequence ID" value="Bo4g054000.1"/>
    <property type="gene ID" value="Bo4g054000"/>
</dbReference>
<evidence type="ECO:0000259" key="2">
    <source>
        <dbReference type="Pfam" id="PF02364"/>
    </source>
</evidence>
<dbReference type="OMA" id="MISQACK"/>
<reference evidence="3 4" key="1">
    <citation type="journal article" date="2014" name="Genome Biol.">
        <title>Transcriptome and methylome profiling reveals relics of genome dominance in the mesopolyploid Brassica oleracea.</title>
        <authorList>
            <person name="Parkin I.A."/>
            <person name="Koh C."/>
            <person name="Tang H."/>
            <person name="Robinson S.J."/>
            <person name="Kagale S."/>
            <person name="Clarke W.E."/>
            <person name="Town C.D."/>
            <person name="Nixon J."/>
            <person name="Krishnakumar V."/>
            <person name="Bidwell S.L."/>
            <person name="Denoeud F."/>
            <person name="Belcram H."/>
            <person name="Links M.G."/>
            <person name="Just J."/>
            <person name="Clarke C."/>
            <person name="Bender T."/>
            <person name="Huebert T."/>
            <person name="Mason A.S."/>
            <person name="Pires J.C."/>
            <person name="Barker G."/>
            <person name="Moore J."/>
            <person name="Walley P.G."/>
            <person name="Manoli S."/>
            <person name="Batley J."/>
            <person name="Edwards D."/>
            <person name="Nelson M.N."/>
            <person name="Wang X."/>
            <person name="Paterson A.H."/>
            <person name="King G."/>
            <person name="Bancroft I."/>
            <person name="Chalhoub B."/>
            <person name="Sharpe A.G."/>
        </authorList>
    </citation>
    <scope>NUCLEOTIDE SEQUENCE</scope>
    <source>
        <strain evidence="3 4">cv. TO1000</strain>
    </source>
</reference>
<dbReference type="HOGENOM" id="CLU_1143946_0_0_1"/>
<feature type="transmembrane region" description="Helical" evidence="1">
    <location>
        <begin position="188"/>
        <end position="209"/>
    </location>
</feature>
<accession>A0A0D3BTE0</accession>
<dbReference type="PANTHER" id="PTHR12741:SF70">
    <property type="entry name" value="CALLOSE SYNTHASE 2-RELATED"/>
    <property type="match status" value="1"/>
</dbReference>
<proteinExistence type="predicted"/>
<feature type="transmembrane region" description="Helical" evidence="1">
    <location>
        <begin position="65"/>
        <end position="86"/>
    </location>
</feature>
<organism evidence="3 4">
    <name type="scientific">Brassica oleracea var. oleracea</name>
    <dbReference type="NCBI Taxonomy" id="109376"/>
    <lineage>
        <taxon>Eukaryota</taxon>
        <taxon>Viridiplantae</taxon>
        <taxon>Streptophyta</taxon>
        <taxon>Embryophyta</taxon>
        <taxon>Tracheophyta</taxon>
        <taxon>Spermatophyta</taxon>
        <taxon>Magnoliopsida</taxon>
        <taxon>eudicotyledons</taxon>
        <taxon>Gunneridae</taxon>
        <taxon>Pentapetalae</taxon>
        <taxon>rosids</taxon>
        <taxon>malvids</taxon>
        <taxon>Brassicales</taxon>
        <taxon>Brassicaceae</taxon>
        <taxon>Brassiceae</taxon>
        <taxon>Brassica</taxon>
    </lineage>
</organism>
<feature type="transmembrane region" description="Helical" evidence="1">
    <location>
        <begin position="138"/>
        <end position="168"/>
    </location>
</feature>